<dbReference type="InterPro" id="IPR016161">
    <property type="entry name" value="Ald_DH/histidinol_DH"/>
</dbReference>
<dbReference type="InterPro" id="IPR015590">
    <property type="entry name" value="Aldehyde_DH_dom"/>
</dbReference>
<feature type="non-terminal residue" evidence="3">
    <location>
        <position position="154"/>
    </location>
</feature>
<dbReference type="Gene3D" id="3.40.605.10">
    <property type="entry name" value="Aldehyde Dehydrogenase, Chain A, domain 1"/>
    <property type="match status" value="1"/>
</dbReference>
<accession>A0ABD4KZE7</accession>
<gene>
    <name evidence="3" type="ORF">I7V36_06760</name>
</gene>
<protein>
    <submittedName>
        <fullName evidence="3">Aldehyde dehydrogenase family protein</fullName>
    </submittedName>
</protein>
<keyword evidence="1" id="KW-0560">Oxidoreductase</keyword>
<evidence type="ECO:0000313" key="3">
    <source>
        <dbReference type="EMBL" id="MBH8579794.1"/>
    </source>
</evidence>
<proteinExistence type="predicted"/>
<dbReference type="RefSeq" id="WP_198057376.1">
    <property type="nucleotide sequence ID" value="NZ_JAEDAF010000005.1"/>
</dbReference>
<organism evidence="3 4">
    <name type="scientific">Bisbaumannia pacifica</name>
    <dbReference type="NCBI Taxonomy" id="77098"/>
    <lineage>
        <taxon>Bacteria</taxon>
        <taxon>Pseudomonadati</taxon>
        <taxon>Pseudomonadota</taxon>
        <taxon>Gammaproteobacteria</taxon>
        <taxon>Oceanospirillales</taxon>
        <taxon>Halomonadaceae</taxon>
        <taxon>Bisbaumannia</taxon>
    </lineage>
</organism>
<evidence type="ECO:0000256" key="1">
    <source>
        <dbReference type="ARBA" id="ARBA00023002"/>
    </source>
</evidence>
<comment type="caution">
    <text evidence="3">The sequence shown here is derived from an EMBL/GenBank/DDBJ whole genome shotgun (WGS) entry which is preliminary data.</text>
</comment>
<dbReference type="SUPFAM" id="SSF53720">
    <property type="entry name" value="ALDH-like"/>
    <property type="match status" value="1"/>
</dbReference>
<dbReference type="AlphaFoldDB" id="A0ABD4KZE7"/>
<dbReference type="GO" id="GO:0016491">
    <property type="term" value="F:oxidoreductase activity"/>
    <property type="evidence" value="ECO:0007669"/>
    <property type="project" value="UniProtKB-KW"/>
</dbReference>
<name>A0ABD4KZE7_9GAMM</name>
<reference evidence="3 4" key="1">
    <citation type="submission" date="2020-12" db="EMBL/GenBank/DDBJ databases">
        <title>Draft genome sequence of Halomonas pacifica strain CARE-V15.</title>
        <authorList>
            <person name="Vignesh N."/>
            <person name="Thabitha A."/>
            <person name="Saravanan R."/>
            <person name="Manigandan V."/>
        </authorList>
    </citation>
    <scope>NUCLEOTIDE SEQUENCE [LARGE SCALE GENOMIC DNA]</scope>
    <source>
        <strain evidence="3 4">CARE-V15</strain>
    </source>
</reference>
<dbReference type="PANTHER" id="PTHR11699">
    <property type="entry name" value="ALDEHYDE DEHYDROGENASE-RELATED"/>
    <property type="match status" value="1"/>
</dbReference>
<evidence type="ECO:0000259" key="2">
    <source>
        <dbReference type="Pfam" id="PF00171"/>
    </source>
</evidence>
<sequence>MTVSQRPQSRADWQALAERLIPRLETRAFIDDAFVDAVDGATLATLNPATGETLAHVASCDAADAERAVAAARAAHARGDWARLAPAKRKRVLLRLAELMEAHKHELALLDTLDMGKPVSSSLGDMAGAIGTVRHQAESIDKVYGEVAPTGDDS</sequence>
<feature type="domain" description="Aldehyde dehydrogenase" evidence="2">
    <location>
        <begin position="37"/>
        <end position="150"/>
    </location>
</feature>
<dbReference type="EMBL" id="JAEDAF010000005">
    <property type="protein sequence ID" value="MBH8579794.1"/>
    <property type="molecule type" value="Genomic_DNA"/>
</dbReference>
<evidence type="ECO:0000313" key="4">
    <source>
        <dbReference type="Proteomes" id="UP000651738"/>
    </source>
</evidence>
<dbReference type="InterPro" id="IPR016162">
    <property type="entry name" value="Ald_DH_N"/>
</dbReference>
<dbReference type="Pfam" id="PF00171">
    <property type="entry name" value="Aldedh"/>
    <property type="match status" value="1"/>
</dbReference>
<dbReference type="Proteomes" id="UP000651738">
    <property type="component" value="Unassembled WGS sequence"/>
</dbReference>